<keyword evidence="1" id="KW-0812">Transmembrane</keyword>
<feature type="transmembrane region" description="Helical" evidence="1">
    <location>
        <begin position="33"/>
        <end position="53"/>
    </location>
</feature>
<keyword evidence="1" id="KW-0472">Membrane</keyword>
<dbReference type="EMBL" id="JAUEOZ010000001">
    <property type="protein sequence ID" value="MDN2480209.1"/>
    <property type="molecule type" value="Genomic_DNA"/>
</dbReference>
<evidence type="ECO:0000313" key="2">
    <source>
        <dbReference type="EMBL" id="MDN2480209.1"/>
    </source>
</evidence>
<dbReference type="Proteomes" id="UP001169719">
    <property type="component" value="Unassembled WGS sequence"/>
</dbReference>
<evidence type="ECO:0000256" key="1">
    <source>
        <dbReference type="SAM" id="Phobius"/>
    </source>
</evidence>
<organism evidence="2 3">
    <name type="scientific">Vibrio agarivorans</name>
    <dbReference type="NCBI Taxonomy" id="153622"/>
    <lineage>
        <taxon>Bacteria</taxon>
        <taxon>Pseudomonadati</taxon>
        <taxon>Pseudomonadota</taxon>
        <taxon>Gammaproteobacteria</taxon>
        <taxon>Vibrionales</taxon>
        <taxon>Vibrionaceae</taxon>
        <taxon>Vibrio</taxon>
    </lineage>
</organism>
<evidence type="ECO:0000313" key="3">
    <source>
        <dbReference type="Proteomes" id="UP001169719"/>
    </source>
</evidence>
<keyword evidence="3" id="KW-1185">Reference proteome</keyword>
<keyword evidence="1" id="KW-1133">Transmembrane helix</keyword>
<sequence>MKNINELLLCSIIGTVAMLVYGSFWKWVTVNSVVMAAISAVIMAVVLKSSVTFERWAADYFLNQRTLPKVKRFFSSWFILIGSKVVAMGTIVFMFGDNVQFLGPASGVVAFYLTIISIVIFESLILKTIARRQQKVVID</sequence>
<proteinExistence type="predicted"/>
<accession>A0ABT7XWQ6</accession>
<feature type="transmembrane region" description="Helical" evidence="1">
    <location>
        <begin position="101"/>
        <end position="125"/>
    </location>
</feature>
<reference evidence="2" key="1">
    <citation type="submission" date="2024-05" db="EMBL/GenBank/DDBJ databases">
        <title>Genome Sequences of Four Agar- Degrading Marine Bacteria.</title>
        <authorList>
            <person name="Phillips E.K."/>
            <person name="Shaffer J.C."/>
            <person name="Henson M.W."/>
            <person name="Temperton B."/>
            <person name="Thrash C.J."/>
            <person name="Martin M.O."/>
        </authorList>
    </citation>
    <scope>NUCLEOTIDE SEQUENCE</scope>
    <source>
        <strain evidence="2">EKP203</strain>
    </source>
</reference>
<feature type="transmembrane region" description="Helical" evidence="1">
    <location>
        <begin position="7"/>
        <end position="27"/>
    </location>
</feature>
<gene>
    <name evidence="2" type="ORF">QWJ08_02170</name>
</gene>
<comment type="caution">
    <text evidence="2">The sequence shown here is derived from an EMBL/GenBank/DDBJ whole genome shotgun (WGS) entry which is preliminary data.</text>
</comment>
<feature type="transmembrane region" description="Helical" evidence="1">
    <location>
        <begin position="74"/>
        <end position="95"/>
    </location>
</feature>
<dbReference type="RefSeq" id="WP_289960499.1">
    <property type="nucleotide sequence ID" value="NZ_JAUEOZ010000001.1"/>
</dbReference>
<name>A0ABT7XWQ6_9VIBR</name>
<protein>
    <submittedName>
        <fullName evidence="2">Uncharacterized protein</fullName>
    </submittedName>
</protein>